<sequence>MKASLRSVKSTGGCILGETNLCMYNDVGKICEQLPALQDLNLSNNLVSPYKSELPPLESIRILVLNDTGVDWQEPLNVSCLTGHVEWLRQSLTAIEELHLIGINISRVLGYAAITLKCVGASMGEKQPFTKKLPATTTGSPLPVLLDNDTSSLLDLGIGNESFILVAKKVDRKIRN</sequence>
<accession>A0A445DIU8</accession>
<dbReference type="Proteomes" id="UP000289738">
    <property type="component" value="Chromosome A04"/>
</dbReference>
<evidence type="ECO:0000313" key="2">
    <source>
        <dbReference type="Proteomes" id="UP000289738"/>
    </source>
</evidence>
<dbReference type="STRING" id="3818.A0A445DIU8"/>
<dbReference type="EMBL" id="SDMP01000004">
    <property type="protein sequence ID" value="RYR63113.1"/>
    <property type="molecule type" value="Genomic_DNA"/>
</dbReference>
<proteinExistence type="predicted"/>
<name>A0A445DIU8_ARAHY</name>
<protein>
    <submittedName>
        <fullName evidence="1">Uncharacterized protein</fullName>
    </submittedName>
</protein>
<dbReference type="AlphaFoldDB" id="A0A445DIU8"/>
<comment type="caution">
    <text evidence="1">The sequence shown here is derived from an EMBL/GenBank/DDBJ whole genome shotgun (WGS) entry which is preliminary data.</text>
</comment>
<evidence type="ECO:0000313" key="1">
    <source>
        <dbReference type="EMBL" id="RYR63113.1"/>
    </source>
</evidence>
<reference evidence="1 2" key="1">
    <citation type="submission" date="2019-01" db="EMBL/GenBank/DDBJ databases">
        <title>Sequencing of cultivated peanut Arachis hypogaea provides insights into genome evolution and oil improvement.</title>
        <authorList>
            <person name="Chen X."/>
        </authorList>
    </citation>
    <scope>NUCLEOTIDE SEQUENCE [LARGE SCALE GENOMIC DNA]</scope>
    <source>
        <strain evidence="2">cv. Fuhuasheng</strain>
        <tissue evidence="1">Leaves</tissue>
    </source>
</reference>
<keyword evidence="2" id="KW-1185">Reference proteome</keyword>
<gene>
    <name evidence="1" type="ORF">Ahy_A04g020903</name>
</gene>
<organism evidence="1 2">
    <name type="scientific">Arachis hypogaea</name>
    <name type="common">Peanut</name>
    <dbReference type="NCBI Taxonomy" id="3818"/>
    <lineage>
        <taxon>Eukaryota</taxon>
        <taxon>Viridiplantae</taxon>
        <taxon>Streptophyta</taxon>
        <taxon>Embryophyta</taxon>
        <taxon>Tracheophyta</taxon>
        <taxon>Spermatophyta</taxon>
        <taxon>Magnoliopsida</taxon>
        <taxon>eudicotyledons</taxon>
        <taxon>Gunneridae</taxon>
        <taxon>Pentapetalae</taxon>
        <taxon>rosids</taxon>
        <taxon>fabids</taxon>
        <taxon>Fabales</taxon>
        <taxon>Fabaceae</taxon>
        <taxon>Papilionoideae</taxon>
        <taxon>50 kb inversion clade</taxon>
        <taxon>dalbergioids sensu lato</taxon>
        <taxon>Dalbergieae</taxon>
        <taxon>Pterocarpus clade</taxon>
        <taxon>Arachis</taxon>
    </lineage>
</organism>